<protein>
    <recommendedName>
        <fullName evidence="1">YqcC-like domain-containing protein</fullName>
    </recommendedName>
</protein>
<sequence length="117" mass="14120">MPNSIEQQITQHLKNTREFLENSQQFNSQAISAEQRKYQEPFGIDKMDPEQWFLHIYLDYALICLQQKNMEFFKNIDGFSYFFEYTWGQQEHEDFATAISLIREYENLVKAFNSQNN</sequence>
<dbReference type="Gene3D" id="1.20.1440.40">
    <property type="entry name" value="YqcC-like"/>
    <property type="match status" value="1"/>
</dbReference>
<proteinExistence type="predicted"/>
<evidence type="ECO:0000313" key="3">
    <source>
        <dbReference type="Proteomes" id="UP000265691"/>
    </source>
</evidence>
<feature type="domain" description="YqcC-like" evidence="1">
    <location>
        <begin position="8"/>
        <end position="82"/>
    </location>
</feature>
<comment type="caution">
    <text evidence="2">The sequence shown here is derived from an EMBL/GenBank/DDBJ whole genome shotgun (WGS) entry which is preliminary data.</text>
</comment>
<dbReference type="Proteomes" id="UP000265691">
    <property type="component" value="Unassembled WGS sequence"/>
</dbReference>
<gene>
    <name evidence="2" type="ORF">CKF54_03230</name>
</gene>
<organism evidence="2 3">
    <name type="scientific">Psittacicella hinzii</name>
    <dbReference type="NCBI Taxonomy" id="2028575"/>
    <lineage>
        <taxon>Bacteria</taxon>
        <taxon>Pseudomonadati</taxon>
        <taxon>Pseudomonadota</taxon>
        <taxon>Gammaproteobacteria</taxon>
        <taxon>Pasteurellales</taxon>
        <taxon>Psittacicellaceae</taxon>
        <taxon>Psittacicella</taxon>
    </lineage>
</organism>
<reference evidence="2 3" key="1">
    <citation type="submission" date="2017-08" db="EMBL/GenBank/DDBJ databases">
        <title>Reclassification of Bisgaard taxon 37 and 44.</title>
        <authorList>
            <person name="Christensen H."/>
        </authorList>
    </citation>
    <scope>NUCLEOTIDE SEQUENCE [LARGE SCALE GENOMIC DNA]</scope>
    <source>
        <strain evidence="2 3">B96_3</strain>
    </source>
</reference>
<evidence type="ECO:0000313" key="2">
    <source>
        <dbReference type="EMBL" id="RIY33218.1"/>
    </source>
</evidence>
<dbReference type="RefSeq" id="WP_119524850.1">
    <property type="nucleotide sequence ID" value="NZ_NRHC01000037.1"/>
</dbReference>
<dbReference type="OrthoDB" id="8794567at2"/>
<keyword evidence="3" id="KW-1185">Reference proteome</keyword>
<dbReference type="InterPro" id="IPR036814">
    <property type="entry name" value="YqcC-like_sf"/>
</dbReference>
<dbReference type="EMBL" id="NRHC01000037">
    <property type="protein sequence ID" value="RIY33218.1"/>
    <property type="molecule type" value="Genomic_DNA"/>
</dbReference>
<dbReference type="SUPFAM" id="SSF158452">
    <property type="entry name" value="YqcC-like"/>
    <property type="match status" value="1"/>
</dbReference>
<evidence type="ECO:0000259" key="1">
    <source>
        <dbReference type="Pfam" id="PF04287"/>
    </source>
</evidence>
<name>A0A3A1Y7M6_9GAMM</name>
<dbReference type="AlphaFoldDB" id="A0A3A1Y7M6"/>
<dbReference type="InterPro" id="IPR023376">
    <property type="entry name" value="YqcC-like_dom"/>
</dbReference>
<dbReference type="Pfam" id="PF04287">
    <property type="entry name" value="DUF446"/>
    <property type="match status" value="1"/>
</dbReference>
<accession>A0A3A1Y7M6</accession>